<feature type="domain" description="Glycoside hydrolase family 2 immunoglobulin-like beta-sandwich" evidence="4">
    <location>
        <begin position="181"/>
        <end position="282"/>
    </location>
</feature>
<dbReference type="InterPro" id="IPR006102">
    <property type="entry name" value="Ig-like_GH2"/>
</dbReference>
<accession>A2EG37</accession>
<dbReference type="Pfam" id="PF02836">
    <property type="entry name" value="Glyco_hydro_2_C"/>
    <property type="match status" value="1"/>
</dbReference>
<dbReference type="VEuPathDB" id="TrichDB:TVAGG3_0841830"/>
<gene>
    <name evidence="6" type="ORF">TVAG_269240</name>
</gene>
<keyword evidence="3" id="KW-0326">Glycosidase</keyword>
<evidence type="ECO:0000256" key="1">
    <source>
        <dbReference type="ARBA" id="ARBA00007401"/>
    </source>
</evidence>
<dbReference type="AlphaFoldDB" id="A2EG37"/>
<dbReference type="InterPro" id="IPR036156">
    <property type="entry name" value="Beta-gal/glucu_dom_sf"/>
</dbReference>
<evidence type="ECO:0000256" key="3">
    <source>
        <dbReference type="ARBA" id="ARBA00023295"/>
    </source>
</evidence>
<reference evidence="6" key="1">
    <citation type="submission" date="2006-10" db="EMBL/GenBank/DDBJ databases">
        <authorList>
            <person name="Amadeo P."/>
            <person name="Zhao Q."/>
            <person name="Wortman J."/>
            <person name="Fraser-Liggett C."/>
            <person name="Carlton J."/>
        </authorList>
    </citation>
    <scope>NUCLEOTIDE SEQUENCE</scope>
    <source>
        <strain evidence="6">G3</strain>
    </source>
</reference>
<dbReference type="GO" id="GO:0004553">
    <property type="term" value="F:hydrolase activity, hydrolyzing O-glycosyl compounds"/>
    <property type="evidence" value="ECO:0007669"/>
    <property type="project" value="InterPro"/>
</dbReference>
<reference evidence="6" key="2">
    <citation type="journal article" date="2007" name="Science">
        <title>Draft genome sequence of the sexually transmitted pathogen Trichomonas vaginalis.</title>
        <authorList>
            <person name="Carlton J.M."/>
            <person name="Hirt R.P."/>
            <person name="Silva J.C."/>
            <person name="Delcher A.L."/>
            <person name="Schatz M."/>
            <person name="Zhao Q."/>
            <person name="Wortman J.R."/>
            <person name="Bidwell S.L."/>
            <person name="Alsmark U.C.M."/>
            <person name="Besteiro S."/>
            <person name="Sicheritz-Ponten T."/>
            <person name="Noel C.J."/>
            <person name="Dacks J.B."/>
            <person name="Foster P.G."/>
            <person name="Simillion C."/>
            <person name="Van de Peer Y."/>
            <person name="Miranda-Saavedra D."/>
            <person name="Barton G.J."/>
            <person name="Westrop G.D."/>
            <person name="Mueller S."/>
            <person name="Dessi D."/>
            <person name="Fiori P.L."/>
            <person name="Ren Q."/>
            <person name="Paulsen I."/>
            <person name="Zhang H."/>
            <person name="Bastida-Corcuera F.D."/>
            <person name="Simoes-Barbosa A."/>
            <person name="Brown M.T."/>
            <person name="Hayes R.D."/>
            <person name="Mukherjee M."/>
            <person name="Okumura C.Y."/>
            <person name="Schneider R."/>
            <person name="Smith A.J."/>
            <person name="Vanacova S."/>
            <person name="Villalvazo M."/>
            <person name="Haas B.J."/>
            <person name="Pertea M."/>
            <person name="Feldblyum T.V."/>
            <person name="Utterback T.R."/>
            <person name="Shu C.L."/>
            <person name="Osoegawa K."/>
            <person name="de Jong P.J."/>
            <person name="Hrdy I."/>
            <person name="Horvathova L."/>
            <person name="Zubacova Z."/>
            <person name="Dolezal P."/>
            <person name="Malik S.B."/>
            <person name="Logsdon J.M. Jr."/>
            <person name="Henze K."/>
            <person name="Gupta A."/>
            <person name="Wang C.C."/>
            <person name="Dunne R.L."/>
            <person name="Upcroft J.A."/>
            <person name="Upcroft P."/>
            <person name="White O."/>
            <person name="Salzberg S.L."/>
            <person name="Tang P."/>
            <person name="Chiu C.-H."/>
            <person name="Lee Y.-S."/>
            <person name="Embley T.M."/>
            <person name="Coombs G.H."/>
            <person name="Mottram J.C."/>
            <person name="Tachezy J."/>
            <person name="Fraser-Liggett C.M."/>
            <person name="Johnson P.J."/>
        </authorList>
    </citation>
    <scope>NUCLEOTIDE SEQUENCE [LARGE SCALE GENOMIC DNA]</scope>
    <source>
        <strain evidence="6">G3</strain>
    </source>
</reference>
<evidence type="ECO:0000313" key="6">
    <source>
        <dbReference type="EMBL" id="EAY08398.1"/>
    </source>
</evidence>
<comment type="similarity">
    <text evidence="1">Belongs to the glycosyl hydrolase 2 family.</text>
</comment>
<dbReference type="Gene3D" id="2.60.40.10">
    <property type="entry name" value="Immunoglobulins"/>
    <property type="match status" value="1"/>
</dbReference>
<dbReference type="InterPro" id="IPR017853">
    <property type="entry name" value="GH"/>
</dbReference>
<dbReference type="InParanoid" id="A2EG37"/>
<dbReference type="eggNOG" id="KOG2024">
    <property type="taxonomic scope" value="Eukaryota"/>
</dbReference>
<evidence type="ECO:0000259" key="5">
    <source>
        <dbReference type="Pfam" id="PF02836"/>
    </source>
</evidence>
<dbReference type="PANTHER" id="PTHR42732:SF1">
    <property type="entry name" value="BETA-MANNOSIDASE"/>
    <property type="match status" value="1"/>
</dbReference>
<sequence length="392" mass="45337">MIQNRSILYEFLRLQKKSQNPSYPTTDDSTWQNVRIPHDWAIEGSFDHNNDMQDLLIEANLEVEHSMKTGRTGGLPYIGVGWYRTNFKCDVSKNTTLLFDGAMSDAHVYLNGELVCNWPYGYNTFYCDITNHINKDGSNNLLAVRLENLEQSSRWYPGAGLYRNVHLIQFANTHLQIWGNTITTPSIKSDTSDVTIKSKVYHEEKIPTASIKIIDPKGQQVEITPNIQFKDINENVREFEFNFTIQNPQFWSPDTPNLYLAQLSVEIDNDVVDYFEEKFGIRKIEFKSRSGFYLNDVNMKFNGVCIHHDLGPPGSAVNKKGLRHELELLKDMGTNVIRTSHNMPAPELVELCDELGLMMMVESFDEWDIAKCKNGYHRYWKDWAEKDIINMI</sequence>
<protein>
    <submittedName>
        <fullName evidence="6">Glycosyl hydrolases family 2, immunoglobulin-like beta-sandwich domain containing protein</fullName>
    </submittedName>
</protein>
<organism evidence="6 7">
    <name type="scientific">Trichomonas vaginalis (strain ATCC PRA-98 / G3)</name>
    <dbReference type="NCBI Taxonomy" id="412133"/>
    <lineage>
        <taxon>Eukaryota</taxon>
        <taxon>Metamonada</taxon>
        <taxon>Parabasalia</taxon>
        <taxon>Trichomonadida</taxon>
        <taxon>Trichomonadidae</taxon>
        <taxon>Trichomonas</taxon>
    </lineage>
</organism>
<dbReference type="InterPro" id="IPR006103">
    <property type="entry name" value="Glyco_hydro_2_cat"/>
</dbReference>
<dbReference type="PANTHER" id="PTHR42732">
    <property type="entry name" value="BETA-GALACTOSIDASE"/>
    <property type="match status" value="1"/>
</dbReference>
<dbReference type="InterPro" id="IPR013783">
    <property type="entry name" value="Ig-like_fold"/>
</dbReference>
<evidence type="ECO:0000259" key="4">
    <source>
        <dbReference type="Pfam" id="PF00703"/>
    </source>
</evidence>
<keyword evidence="2 6" id="KW-0378">Hydrolase</keyword>
<keyword evidence="7" id="KW-1185">Reference proteome</keyword>
<evidence type="ECO:0000313" key="7">
    <source>
        <dbReference type="Proteomes" id="UP000001542"/>
    </source>
</evidence>
<dbReference type="STRING" id="5722.A2EG37"/>
<dbReference type="VEuPathDB" id="TrichDB:TVAG_365600"/>
<dbReference type="Gene3D" id="2.60.120.260">
    <property type="entry name" value="Galactose-binding domain-like"/>
    <property type="match status" value="1"/>
</dbReference>
<feature type="domain" description="Glycoside hydrolase family 2 catalytic" evidence="5">
    <location>
        <begin position="290"/>
        <end position="363"/>
    </location>
</feature>
<dbReference type="SUPFAM" id="SSF51445">
    <property type="entry name" value="(Trans)glycosidases"/>
    <property type="match status" value="1"/>
</dbReference>
<dbReference type="SUPFAM" id="SSF49303">
    <property type="entry name" value="beta-Galactosidase/glucuronidase domain"/>
    <property type="match status" value="1"/>
</dbReference>
<dbReference type="Proteomes" id="UP000001542">
    <property type="component" value="Unassembled WGS sequence"/>
</dbReference>
<dbReference type="SUPFAM" id="SSF49785">
    <property type="entry name" value="Galactose-binding domain-like"/>
    <property type="match status" value="1"/>
</dbReference>
<name>A2EG37_TRIV3</name>
<dbReference type="KEGG" id="tva:4766297"/>
<evidence type="ECO:0000256" key="2">
    <source>
        <dbReference type="ARBA" id="ARBA00022801"/>
    </source>
</evidence>
<dbReference type="EMBL" id="DS113379">
    <property type="protein sequence ID" value="EAY08398.1"/>
    <property type="molecule type" value="Genomic_DNA"/>
</dbReference>
<dbReference type="InterPro" id="IPR051913">
    <property type="entry name" value="GH2_Domain-Containing"/>
</dbReference>
<dbReference type="RefSeq" id="XP_001320621.1">
    <property type="nucleotide sequence ID" value="XM_001320586.1"/>
</dbReference>
<proteinExistence type="inferred from homology"/>
<dbReference type="Pfam" id="PF00703">
    <property type="entry name" value="Glyco_hydro_2"/>
    <property type="match status" value="1"/>
</dbReference>
<dbReference type="InterPro" id="IPR008979">
    <property type="entry name" value="Galactose-bd-like_sf"/>
</dbReference>
<dbReference type="GO" id="GO:0005975">
    <property type="term" value="P:carbohydrate metabolic process"/>
    <property type="evidence" value="ECO:0007669"/>
    <property type="project" value="InterPro"/>
</dbReference>
<dbReference type="Gene3D" id="3.20.20.80">
    <property type="entry name" value="Glycosidases"/>
    <property type="match status" value="1"/>
</dbReference>
<dbReference type="OrthoDB" id="408532at2759"/>